<protein>
    <submittedName>
        <fullName evidence="1">Uncharacterized protein</fullName>
    </submittedName>
</protein>
<dbReference type="RefSeq" id="WP_133222156.1">
    <property type="nucleotide sequence ID" value="NZ_NRSG01000208.1"/>
</dbReference>
<dbReference type="Proteomes" id="UP000697995">
    <property type="component" value="Unassembled WGS sequence"/>
</dbReference>
<sequence length="174" mass="19828">MPALTIYRSRRTRTWRNLVVSAINEALMQRVFTLDPNDGLPKVIGRFSDGTHFDFFIRDEPAIGFARPNRHDPRHVDVHVAWRPTKRERAMRQVQISDPEFQAGEAFARGTLNRPCCDLLLGAKYVNTRMVRAGRDVQALLCDLEVTAIGFRDGSGSYRKPVKELGSPFFQPTL</sequence>
<proteinExistence type="predicted"/>
<evidence type="ECO:0000313" key="2">
    <source>
        <dbReference type="Proteomes" id="UP000697995"/>
    </source>
</evidence>
<name>A0ABS1D3U6_9PROT</name>
<gene>
    <name evidence="1" type="ORF">CKO45_21245</name>
</gene>
<dbReference type="EMBL" id="NRSG01000208">
    <property type="protein sequence ID" value="MBK1660752.1"/>
    <property type="molecule type" value="Genomic_DNA"/>
</dbReference>
<accession>A0ABS1D3U6</accession>
<keyword evidence="2" id="KW-1185">Reference proteome</keyword>
<reference evidence="1 2" key="1">
    <citation type="journal article" date="2020" name="Microorganisms">
        <title>Osmotic Adaptation and Compatible Solute Biosynthesis of Phototrophic Bacteria as Revealed from Genome Analyses.</title>
        <authorList>
            <person name="Imhoff J.F."/>
            <person name="Rahn T."/>
            <person name="Kunzel S."/>
            <person name="Keller A."/>
            <person name="Neulinger S.C."/>
        </authorList>
    </citation>
    <scope>NUCLEOTIDE SEQUENCE [LARGE SCALE GENOMIC DNA]</scope>
    <source>
        <strain evidence="1 2">DSM 15382</strain>
    </source>
</reference>
<organism evidence="1 2">
    <name type="scientific">Paracraurococcus ruber</name>
    <dbReference type="NCBI Taxonomy" id="77675"/>
    <lineage>
        <taxon>Bacteria</taxon>
        <taxon>Pseudomonadati</taxon>
        <taxon>Pseudomonadota</taxon>
        <taxon>Alphaproteobacteria</taxon>
        <taxon>Acetobacterales</taxon>
        <taxon>Roseomonadaceae</taxon>
        <taxon>Paracraurococcus</taxon>
    </lineage>
</organism>
<comment type="caution">
    <text evidence="1">The sequence shown here is derived from an EMBL/GenBank/DDBJ whole genome shotgun (WGS) entry which is preliminary data.</text>
</comment>
<evidence type="ECO:0000313" key="1">
    <source>
        <dbReference type="EMBL" id="MBK1660752.1"/>
    </source>
</evidence>